<evidence type="ECO:0000313" key="1">
    <source>
        <dbReference type="EMBL" id="ODQ59315.1"/>
    </source>
</evidence>
<gene>
    <name evidence="1" type="ORF">WICANDRAFT_94554</name>
</gene>
<accession>A0A1E3P1N1</accession>
<dbReference type="AlphaFoldDB" id="A0A1E3P1N1"/>
<dbReference type="RefSeq" id="XP_019038522.1">
    <property type="nucleotide sequence ID" value="XM_019186452.1"/>
</dbReference>
<reference evidence="1 2" key="1">
    <citation type="journal article" date="2016" name="Proc. Natl. Acad. Sci. U.S.A.">
        <title>Comparative genomics of biotechnologically important yeasts.</title>
        <authorList>
            <person name="Riley R."/>
            <person name="Haridas S."/>
            <person name="Wolfe K.H."/>
            <person name="Lopes M.R."/>
            <person name="Hittinger C.T."/>
            <person name="Goeker M."/>
            <person name="Salamov A.A."/>
            <person name="Wisecaver J.H."/>
            <person name="Long T.M."/>
            <person name="Calvey C.H."/>
            <person name="Aerts A.L."/>
            <person name="Barry K.W."/>
            <person name="Choi C."/>
            <person name="Clum A."/>
            <person name="Coughlan A.Y."/>
            <person name="Deshpande S."/>
            <person name="Douglass A.P."/>
            <person name="Hanson S.J."/>
            <person name="Klenk H.-P."/>
            <person name="LaButti K.M."/>
            <person name="Lapidus A."/>
            <person name="Lindquist E.A."/>
            <person name="Lipzen A.M."/>
            <person name="Meier-Kolthoff J.P."/>
            <person name="Ohm R.A."/>
            <person name="Otillar R.P."/>
            <person name="Pangilinan J.L."/>
            <person name="Peng Y."/>
            <person name="Rokas A."/>
            <person name="Rosa C.A."/>
            <person name="Scheuner C."/>
            <person name="Sibirny A.A."/>
            <person name="Slot J.C."/>
            <person name="Stielow J.B."/>
            <person name="Sun H."/>
            <person name="Kurtzman C.P."/>
            <person name="Blackwell M."/>
            <person name="Grigoriev I.V."/>
            <person name="Jeffries T.W."/>
        </authorList>
    </citation>
    <scope>NUCLEOTIDE SEQUENCE [LARGE SCALE GENOMIC DNA]</scope>
    <source>
        <strain evidence="2">ATCC 58044 / CBS 1984 / NCYC 433 / NRRL Y-366-8</strain>
    </source>
</reference>
<dbReference type="EMBL" id="KV454211">
    <property type="protein sequence ID" value="ODQ59315.1"/>
    <property type="molecule type" value="Genomic_DNA"/>
</dbReference>
<sequence>MVIIIIIDDVNLIYSINNVKQKNLSRMQALINFPRLVAKQCQINNRKQGSGNFTRKAILLLKKDCTTKFIL</sequence>
<proteinExistence type="predicted"/>
<organism evidence="1 2">
    <name type="scientific">Wickerhamomyces anomalus (strain ATCC 58044 / CBS 1984 / NCYC 433 / NRRL Y-366-8)</name>
    <name type="common">Yeast</name>
    <name type="synonym">Hansenula anomala</name>
    <dbReference type="NCBI Taxonomy" id="683960"/>
    <lineage>
        <taxon>Eukaryota</taxon>
        <taxon>Fungi</taxon>
        <taxon>Dikarya</taxon>
        <taxon>Ascomycota</taxon>
        <taxon>Saccharomycotina</taxon>
        <taxon>Saccharomycetes</taxon>
        <taxon>Phaffomycetales</taxon>
        <taxon>Wickerhamomycetaceae</taxon>
        <taxon>Wickerhamomyces</taxon>
    </lineage>
</organism>
<evidence type="ECO:0000313" key="2">
    <source>
        <dbReference type="Proteomes" id="UP000094112"/>
    </source>
</evidence>
<name>A0A1E3P1N1_WICAA</name>
<dbReference type="GeneID" id="30203698"/>
<feature type="non-terminal residue" evidence="1">
    <location>
        <position position="71"/>
    </location>
</feature>
<protein>
    <submittedName>
        <fullName evidence="1">Uncharacterized protein</fullName>
    </submittedName>
</protein>
<keyword evidence="2" id="KW-1185">Reference proteome</keyword>
<dbReference type="Proteomes" id="UP000094112">
    <property type="component" value="Unassembled WGS sequence"/>
</dbReference>